<proteinExistence type="predicted"/>
<dbReference type="AlphaFoldDB" id="A0A0E0Y0D2"/>
<protein>
    <submittedName>
        <fullName evidence="1">Uncharacterized protein</fullName>
    </submittedName>
</protein>
<accession>A0A0E0Y0D2</accession>
<organism evidence="1 2">
    <name type="scientific">Escherichia coli O104:H4 (strain 2011C-3493)</name>
    <dbReference type="NCBI Taxonomy" id="1133852"/>
    <lineage>
        <taxon>Bacteria</taxon>
        <taxon>Pseudomonadati</taxon>
        <taxon>Pseudomonadota</taxon>
        <taxon>Gammaproteobacteria</taxon>
        <taxon>Enterobacterales</taxon>
        <taxon>Enterobacteriaceae</taxon>
        <taxon>Escherichia</taxon>
    </lineage>
</organism>
<evidence type="ECO:0000313" key="1">
    <source>
        <dbReference type="EMBL" id="AFS74359.1"/>
    </source>
</evidence>
<dbReference type="EMBL" id="CP003289">
    <property type="protein sequence ID" value="AFS74359.1"/>
    <property type="molecule type" value="Genomic_DNA"/>
</dbReference>
<reference evidence="1 2" key="1">
    <citation type="journal article" date="2012" name="PLoS ONE">
        <title>Genomic comparison of Escherichia coli O104:H4 isolates from 2009 and 2011 reveals plasmid, and prophage heterogeneity, including Shiga toxin encoding phage stx2.</title>
        <authorList>
            <consortium name="Threat Characterization Consortium"/>
            <person name="Ahmed S.A."/>
            <person name="Awosika J."/>
            <person name="Baldwin C."/>
            <person name="Bishop-Lilly K.A."/>
            <person name="Biswas B."/>
            <person name="Broomall S."/>
            <person name="Chain P.S."/>
            <person name="Chertkov O."/>
            <person name="Chokoshvili O."/>
            <person name="Coyne S."/>
            <person name="Davenport K."/>
            <person name="Detter J.C."/>
            <person name="Dorman W."/>
            <person name="Erkkila T.H."/>
            <person name="Folster J.P."/>
            <person name="Frey K.G."/>
            <person name="George M."/>
            <person name="Gleasner C."/>
            <person name="Henry M."/>
            <person name="Hill K.K."/>
            <person name="Hubbard K."/>
            <person name="Insalaco J."/>
            <person name="Johnson S."/>
            <person name="Kitzmiller A."/>
            <person name="Krepps M."/>
            <person name="Lo C.C."/>
            <person name="Luu T."/>
            <person name="McNew L.A."/>
            <person name="Minogue T."/>
            <person name="Munk C.A."/>
            <person name="Osborne B."/>
            <person name="Patel M."/>
            <person name="Reitenga K.G."/>
            <person name="Rosenzweig C.N."/>
            <person name="Shea A."/>
            <person name="Shen X."/>
            <person name="Strockbine N."/>
            <person name="Tarr C."/>
            <person name="Teshima H."/>
            <person name="van Gieson E."/>
            <person name="Verratti K."/>
            <person name="Wolcott M."/>
            <person name="Xie G."/>
            <person name="Sozhamannan S."/>
            <person name="Gibbons H.S."/>
        </authorList>
    </citation>
    <scope>NUCLEOTIDE SEQUENCE [LARGE SCALE GENOMIC DNA]</scope>
    <source>
        <strain evidence="1 2">2011C-3493</strain>
    </source>
</reference>
<name>A0A0E0Y0D2_ECO1C</name>
<dbReference type="Proteomes" id="UP000006167">
    <property type="component" value="Chromosome"/>
</dbReference>
<sequence>MAVSDATVADIAVYFYYFIFTGGAKFGYAVSIVLFQCFFCHLDACQRCGIWAKSINLSGIFQKQGDNVLQFCFIHS</sequence>
<dbReference type="HOGENOM" id="CLU_2648718_0_0_6"/>
<gene>
    <name evidence="1" type="ordered locus">O3K_12350</name>
</gene>
<dbReference type="KEGG" id="esl:O3K_12350"/>
<evidence type="ECO:0000313" key="2">
    <source>
        <dbReference type="Proteomes" id="UP000006167"/>
    </source>
</evidence>